<evidence type="ECO:0000256" key="2">
    <source>
        <dbReference type="PIRSR" id="PIRSR015753-2"/>
    </source>
</evidence>
<dbReference type="GO" id="GO:0005737">
    <property type="term" value="C:cytoplasm"/>
    <property type="evidence" value="ECO:0007669"/>
    <property type="project" value="TreeGrafter"/>
</dbReference>
<dbReference type="InterPro" id="IPR036282">
    <property type="entry name" value="Glutathione-S-Trfase_C_sf"/>
</dbReference>
<feature type="binding site" evidence="2">
    <location>
        <position position="88"/>
    </location>
    <ligand>
        <name>glutathione</name>
        <dbReference type="ChEBI" id="CHEBI:57925"/>
    </ligand>
</feature>
<comment type="caution">
    <text evidence="5">The sequence shown here is derived from an EMBL/GenBank/DDBJ whole genome shotgun (WGS) entry which is preliminary data.</text>
</comment>
<dbReference type="PROSITE" id="PS50405">
    <property type="entry name" value="GST_CTER"/>
    <property type="match status" value="1"/>
</dbReference>
<dbReference type="SFLD" id="SFLDS00019">
    <property type="entry name" value="Glutathione_Transferase_(cytos"/>
    <property type="match status" value="1"/>
</dbReference>
<dbReference type="InParanoid" id="A0A2K1QUB3"/>
<dbReference type="SUPFAM" id="SSF47616">
    <property type="entry name" value="GST C-terminal domain-like"/>
    <property type="match status" value="1"/>
</dbReference>
<protein>
    <submittedName>
        <fullName evidence="5">Glutathione S-transferase omega-like 2</fullName>
    </submittedName>
</protein>
<gene>
    <name evidence="5" type="ORF">CAC42_5197</name>
</gene>
<organism evidence="5 6">
    <name type="scientific">Sphaceloma murrayae</name>
    <dbReference type="NCBI Taxonomy" id="2082308"/>
    <lineage>
        <taxon>Eukaryota</taxon>
        <taxon>Fungi</taxon>
        <taxon>Dikarya</taxon>
        <taxon>Ascomycota</taxon>
        <taxon>Pezizomycotina</taxon>
        <taxon>Dothideomycetes</taxon>
        <taxon>Dothideomycetidae</taxon>
        <taxon>Myriangiales</taxon>
        <taxon>Elsinoaceae</taxon>
        <taxon>Sphaceloma</taxon>
    </lineage>
</organism>
<name>A0A2K1QUB3_9PEZI</name>
<dbReference type="PANTHER" id="PTHR32419:SF6">
    <property type="entry name" value="GLUTATHIONE S-TRANSFERASE OMEGA-LIKE 1-RELATED"/>
    <property type="match status" value="1"/>
</dbReference>
<evidence type="ECO:0000256" key="1">
    <source>
        <dbReference type="PIRSR" id="PIRSR015753-1"/>
    </source>
</evidence>
<dbReference type="Gene3D" id="1.20.1050.10">
    <property type="match status" value="1"/>
</dbReference>
<dbReference type="GO" id="GO:0004364">
    <property type="term" value="F:glutathione transferase activity"/>
    <property type="evidence" value="ECO:0007669"/>
    <property type="project" value="InterPro"/>
</dbReference>
<dbReference type="AlphaFoldDB" id="A0A2K1QUB3"/>
<dbReference type="PANTHER" id="PTHR32419">
    <property type="entry name" value="GLUTATHIONYL-HYDROQUINONE REDUCTASE"/>
    <property type="match status" value="1"/>
</dbReference>
<dbReference type="InterPro" id="IPR040079">
    <property type="entry name" value="Glutathione_S-Trfase"/>
</dbReference>
<dbReference type="SFLD" id="SFLDG01206">
    <property type="entry name" value="Xi.1"/>
    <property type="match status" value="1"/>
</dbReference>
<evidence type="ECO:0000313" key="6">
    <source>
        <dbReference type="Proteomes" id="UP000243797"/>
    </source>
</evidence>
<feature type="active site" description="Nucleophile" evidence="1">
    <location>
        <position position="55"/>
    </location>
</feature>
<dbReference type="STRING" id="2082308.A0A2K1QUB3"/>
<feature type="site" description="Lowers pKa of active site Cys" evidence="3">
    <location>
        <position position="256"/>
    </location>
</feature>
<reference evidence="5 6" key="1">
    <citation type="submission" date="2017-06" db="EMBL/GenBank/DDBJ databases">
        <title>Draft genome sequence of a variant of Elsinoe murrayae.</title>
        <authorList>
            <person name="Cheng Q."/>
        </authorList>
    </citation>
    <scope>NUCLEOTIDE SEQUENCE [LARGE SCALE GENOMIC DNA]</scope>
    <source>
        <strain evidence="5 6">CQ-2017a</strain>
    </source>
</reference>
<keyword evidence="5" id="KW-0808">Transferase</keyword>
<feature type="site" description="Lowers pKa of active site Cys" evidence="3">
    <location>
        <position position="301"/>
    </location>
</feature>
<evidence type="ECO:0000259" key="4">
    <source>
        <dbReference type="PROSITE" id="PS50405"/>
    </source>
</evidence>
<dbReference type="SFLD" id="SFLDG01148">
    <property type="entry name" value="Xi_(cytGST)"/>
    <property type="match status" value="1"/>
</dbReference>
<dbReference type="InterPro" id="IPR016639">
    <property type="entry name" value="GST_Omega/GSH"/>
</dbReference>
<feature type="binding site" evidence="2">
    <location>
        <begin position="146"/>
        <end position="147"/>
    </location>
    <ligand>
        <name>glutathione</name>
        <dbReference type="ChEBI" id="CHEBI:57925"/>
    </ligand>
</feature>
<dbReference type="EMBL" id="NKHZ01000039">
    <property type="protein sequence ID" value="PNS18658.1"/>
    <property type="molecule type" value="Genomic_DNA"/>
</dbReference>
<dbReference type="InterPro" id="IPR010987">
    <property type="entry name" value="Glutathione-S-Trfase_C-like"/>
</dbReference>
<dbReference type="InterPro" id="IPR036249">
    <property type="entry name" value="Thioredoxin-like_sf"/>
</dbReference>
<dbReference type="CDD" id="cd03190">
    <property type="entry name" value="GST_C_Omega_like"/>
    <property type="match status" value="1"/>
</dbReference>
<keyword evidence="6" id="KW-1185">Reference proteome</keyword>
<dbReference type="Gene3D" id="3.40.30.10">
    <property type="entry name" value="Glutaredoxin"/>
    <property type="match status" value="1"/>
</dbReference>
<feature type="domain" description="GST C-terminal" evidence="4">
    <location>
        <begin position="144"/>
        <end position="316"/>
    </location>
</feature>
<feature type="binding site" evidence="2">
    <location>
        <begin position="128"/>
        <end position="131"/>
    </location>
    <ligand>
        <name>glutathione</name>
        <dbReference type="ChEBI" id="CHEBI:57925"/>
    </ligand>
</feature>
<evidence type="ECO:0000256" key="3">
    <source>
        <dbReference type="PIRSR" id="PIRSR015753-3"/>
    </source>
</evidence>
<dbReference type="SUPFAM" id="SSF52833">
    <property type="entry name" value="Thioredoxin-like"/>
    <property type="match status" value="1"/>
</dbReference>
<dbReference type="OrthoDB" id="2309723at2759"/>
<dbReference type="FunCoup" id="A0A2K1QUB3">
    <property type="interactions" value="148"/>
</dbReference>
<dbReference type="InterPro" id="IPR004045">
    <property type="entry name" value="Glutathione_S-Trfase_N"/>
</dbReference>
<proteinExistence type="predicted"/>
<dbReference type="Proteomes" id="UP000243797">
    <property type="component" value="Unassembled WGS sequence"/>
</dbReference>
<dbReference type="InterPro" id="IPR047047">
    <property type="entry name" value="GST_Omega-like_C"/>
</dbReference>
<dbReference type="PIRSF" id="PIRSF015753">
    <property type="entry name" value="GST"/>
    <property type="match status" value="1"/>
</dbReference>
<dbReference type="FunFam" id="3.40.30.10:FF:000162">
    <property type="entry name" value="Glutathione S-transferase Gst3"/>
    <property type="match status" value="1"/>
</dbReference>
<dbReference type="Pfam" id="PF13409">
    <property type="entry name" value="GST_N_2"/>
    <property type="match status" value="1"/>
</dbReference>
<evidence type="ECO:0000313" key="5">
    <source>
        <dbReference type="EMBL" id="PNS18658.1"/>
    </source>
</evidence>
<sequence length="336" mass="39280">MASNGEKGKSILDWADKSGEFKRQQSTFRDWISSEPGAKFPAEKDRYHLYVSYACPWAHRALIARRLKGLEDFITFTSVHWHMLDKGWRFATPDEKLPGENTTPDPLHEGYSHLRNIYFENNPDYEGRFTVPTLYDKKQKCIVNNESSEIIRMFYRAFDDLLEEPYKSLDLLPKDLEKQIEETNEWTYNDINNGVYKSGFATTEEAYLKNVNILFKSLDRAEADLAKSSGPFYFGDKITEADIRLFTTIIRFDPVYVQHFKCNIRDIRSGYPNLHKWLRNLYWNHPAFGETTEFEHIRNHYTKSHRQINPHSITPLGPLPNILPLDEEVAAVKASK</sequence>
<dbReference type="Pfam" id="PF13410">
    <property type="entry name" value="GST_C_2"/>
    <property type="match status" value="1"/>
</dbReference>
<feature type="active site" description="Proton donor/acceptor" evidence="1">
    <location>
        <position position="196"/>
    </location>
</feature>
<accession>A0A2K1QUB3</accession>